<dbReference type="GO" id="GO:0016020">
    <property type="term" value="C:membrane"/>
    <property type="evidence" value="ECO:0007669"/>
    <property type="project" value="UniProtKB-SubCell"/>
</dbReference>
<keyword evidence="5 7" id="KW-1133">Transmembrane helix</keyword>
<proteinExistence type="inferred from homology"/>
<dbReference type="Pfam" id="PF08449">
    <property type="entry name" value="UAA"/>
    <property type="match status" value="1"/>
</dbReference>
<comment type="similarity">
    <text evidence="2">Belongs to the nucleotide-sugar transporter family. SLC35B subfamily.</text>
</comment>
<keyword evidence="9" id="KW-1185">Reference proteome</keyword>
<dbReference type="InterPro" id="IPR013657">
    <property type="entry name" value="SCL35B1-4/HUT1"/>
</dbReference>
<dbReference type="GO" id="GO:0055085">
    <property type="term" value="P:transmembrane transport"/>
    <property type="evidence" value="ECO:0007669"/>
    <property type="project" value="InterPro"/>
</dbReference>
<reference evidence="8 9" key="1">
    <citation type="journal article" date="2021" name="Elife">
        <title>Chloroplast acquisition without the gene transfer in kleptoplastic sea slugs, Plakobranchus ocellatus.</title>
        <authorList>
            <person name="Maeda T."/>
            <person name="Takahashi S."/>
            <person name="Yoshida T."/>
            <person name="Shimamura S."/>
            <person name="Takaki Y."/>
            <person name="Nagai Y."/>
            <person name="Toyoda A."/>
            <person name="Suzuki Y."/>
            <person name="Arimoto A."/>
            <person name="Ishii H."/>
            <person name="Satoh N."/>
            <person name="Nishiyama T."/>
            <person name="Hasebe M."/>
            <person name="Maruyama T."/>
            <person name="Minagawa J."/>
            <person name="Obokata J."/>
            <person name="Shigenobu S."/>
        </authorList>
    </citation>
    <scope>NUCLEOTIDE SEQUENCE [LARGE SCALE GENOMIC DNA]</scope>
</reference>
<accession>A0AAV4B7C6</accession>
<gene>
    <name evidence="8" type="ORF">PoB_004196000</name>
</gene>
<evidence type="ECO:0000256" key="4">
    <source>
        <dbReference type="ARBA" id="ARBA00022692"/>
    </source>
</evidence>
<feature type="transmembrane region" description="Helical" evidence="7">
    <location>
        <begin position="34"/>
        <end position="51"/>
    </location>
</feature>
<dbReference type="AlphaFoldDB" id="A0AAV4B7C6"/>
<keyword evidence="4 7" id="KW-0812">Transmembrane</keyword>
<feature type="transmembrane region" description="Helical" evidence="7">
    <location>
        <begin position="94"/>
        <end position="112"/>
    </location>
</feature>
<evidence type="ECO:0000256" key="6">
    <source>
        <dbReference type="ARBA" id="ARBA00023136"/>
    </source>
</evidence>
<evidence type="ECO:0000256" key="1">
    <source>
        <dbReference type="ARBA" id="ARBA00004141"/>
    </source>
</evidence>
<name>A0AAV4B7C6_9GAST</name>
<organism evidence="8 9">
    <name type="scientific">Plakobranchus ocellatus</name>
    <dbReference type="NCBI Taxonomy" id="259542"/>
    <lineage>
        <taxon>Eukaryota</taxon>
        <taxon>Metazoa</taxon>
        <taxon>Spiralia</taxon>
        <taxon>Lophotrochozoa</taxon>
        <taxon>Mollusca</taxon>
        <taxon>Gastropoda</taxon>
        <taxon>Heterobranchia</taxon>
        <taxon>Euthyneura</taxon>
        <taxon>Panpulmonata</taxon>
        <taxon>Sacoglossa</taxon>
        <taxon>Placobranchoidea</taxon>
        <taxon>Plakobranchidae</taxon>
        <taxon>Plakobranchus</taxon>
    </lineage>
</organism>
<feature type="transmembrane region" description="Helical" evidence="7">
    <location>
        <begin position="7"/>
        <end position="28"/>
    </location>
</feature>
<comment type="caution">
    <text evidence="8">The sequence shown here is derived from an EMBL/GenBank/DDBJ whole genome shotgun (WGS) entry which is preliminary data.</text>
</comment>
<evidence type="ECO:0000313" key="8">
    <source>
        <dbReference type="EMBL" id="GFO15455.1"/>
    </source>
</evidence>
<evidence type="ECO:0000256" key="3">
    <source>
        <dbReference type="ARBA" id="ARBA00022448"/>
    </source>
</evidence>
<sequence>MHPSIPISMVFLGCCSNVIFLEALVKVYPNSGNTITFFAFLFNCIEGLFFTTKLLTKKSAIPVKYYTVMVAFFFVVQTLNNYTLGFNIAMPLHMIFRAGSLIANLTLGVIILKRS</sequence>
<evidence type="ECO:0000256" key="2">
    <source>
        <dbReference type="ARBA" id="ARBA00010694"/>
    </source>
</evidence>
<evidence type="ECO:0000256" key="5">
    <source>
        <dbReference type="ARBA" id="ARBA00022989"/>
    </source>
</evidence>
<keyword evidence="3" id="KW-0813">Transport</keyword>
<dbReference type="EMBL" id="BLXT01004610">
    <property type="protein sequence ID" value="GFO15455.1"/>
    <property type="molecule type" value="Genomic_DNA"/>
</dbReference>
<comment type="subcellular location">
    <subcellularLocation>
        <location evidence="1">Membrane</location>
        <topology evidence="1">Multi-pass membrane protein</topology>
    </subcellularLocation>
</comment>
<dbReference type="Proteomes" id="UP000735302">
    <property type="component" value="Unassembled WGS sequence"/>
</dbReference>
<evidence type="ECO:0000313" key="9">
    <source>
        <dbReference type="Proteomes" id="UP000735302"/>
    </source>
</evidence>
<keyword evidence="6 7" id="KW-0472">Membrane</keyword>
<evidence type="ECO:0000256" key="7">
    <source>
        <dbReference type="SAM" id="Phobius"/>
    </source>
</evidence>
<protein>
    <submittedName>
        <fullName evidence="8">UDP-xylose and udp-n-acetylglucosamine transporter</fullName>
    </submittedName>
</protein>
<feature type="transmembrane region" description="Helical" evidence="7">
    <location>
        <begin position="63"/>
        <end position="82"/>
    </location>
</feature>